<keyword evidence="8" id="KW-1185">Reference proteome</keyword>
<keyword evidence="2" id="KW-0805">Transcription regulation</keyword>
<gene>
    <name evidence="7" type="ORF">MU1_56700</name>
</gene>
<dbReference type="Pfam" id="PF08281">
    <property type="entry name" value="Sigma70_r4_2"/>
    <property type="match status" value="1"/>
</dbReference>
<evidence type="ECO:0000256" key="2">
    <source>
        <dbReference type="ARBA" id="ARBA00023015"/>
    </source>
</evidence>
<evidence type="ECO:0000256" key="4">
    <source>
        <dbReference type="ARBA" id="ARBA00023163"/>
    </source>
</evidence>
<keyword evidence="3" id="KW-0731">Sigma factor</keyword>
<dbReference type="SUPFAM" id="SSF88659">
    <property type="entry name" value="Sigma3 and sigma4 domains of RNA polymerase sigma factors"/>
    <property type="match status" value="1"/>
</dbReference>
<evidence type="ECO:0000256" key="1">
    <source>
        <dbReference type="ARBA" id="ARBA00010641"/>
    </source>
</evidence>
<dbReference type="NCBIfam" id="TIGR02937">
    <property type="entry name" value="sigma70-ECF"/>
    <property type="match status" value="1"/>
</dbReference>
<feature type="domain" description="RNA polymerase sigma-70 region 2" evidence="5">
    <location>
        <begin position="26"/>
        <end position="87"/>
    </location>
</feature>
<reference evidence="7 8" key="1">
    <citation type="submission" date="2023-03" db="EMBL/GenBank/DDBJ databases">
        <title>Draft genome sequence of the bacteria which degrade cell wall of Tricholomamatutake.</title>
        <authorList>
            <person name="Konishi Y."/>
            <person name="Fukuta Y."/>
            <person name="Shirasaka N."/>
        </authorList>
    </citation>
    <scope>NUCLEOTIDE SEQUENCE [LARGE SCALE GENOMIC DNA]</scope>
    <source>
        <strain evidence="8">mu1</strain>
    </source>
</reference>
<sequence length="180" mass="21376">MDKDKYAAAAINGDDDALIARMQLDQRQLYGIAYSYMRNETDALEVLQETTFRVWNKRRSLRDPKLFTTWATRILIRVCLDERKKRLRELPFRNDLMERGSQVAGDHDVDRLDLAMQLKKLPSKYRMVIVLKYYRDMTIPEIAELLEKPDGTIRTWLHQALKKLRSKELQGKEAMKVEWE</sequence>
<evidence type="ECO:0000259" key="5">
    <source>
        <dbReference type="Pfam" id="PF04542"/>
    </source>
</evidence>
<dbReference type="SUPFAM" id="SSF88946">
    <property type="entry name" value="Sigma2 domain of RNA polymerase sigma factors"/>
    <property type="match status" value="1"/>
</dbReference>
<dbReference type="InterPro" id="IPR013325">
    <property type="entry name" value="RNA_pol_sigma_r2"/>
</dbReference>
<dbReference type="EMBL" id="BSSQ01000029">
    <property type="protein sequence ID" value="GLX71320.1"/>
    <property type="molecule type" value="Genomic_DNA"/>
</dbReference>
<dbReference type="Pfam" id="PF04542">
    <property type="entry name" value="Sigma70_r2"/>
    <property type="match status" value="1"/>
</dbReference>
<name>A0ABQ6GML6_9BACL</name>
<evidence type="ECO:0000256" key="3">
    <source>
        <dbReference type="ARBA" id="ARBA00023082"/>
    </source>
</evidence>
<dbReference type="RefSeq" id="WP_284242126.1">
    <property type="nucleotide sequence ID" value="NZ_BSSQ01000029.1"/>
</dbReference>
<dbReference type="InterPro" id="IPR039425">
    <property type="entry name" value="RNA_pol_sigma-70-like"/>
</dbReference>
<dbReference type="InterPro" id="IPR036388">
    <property type="entry name" value="WH-like_DNA-bd_sf"/>
</dbReference>
<dbReference type="PANTHER" id="PTHR43133">
    <property type="entry name" value="RNA POLYMERASE ECF-TYPE SIGMA FACTO"/>
    <property type="match status" value="1"/>
</dbReference>
<comment type="similarity">
    <text evidence="1">Belongs to the sigma-70 factor family. ECF subfamily.</text>
</comment>
<dbReference type="Proteomes" id="UP001157114">
    <property type="component" value="Unassembled WGS sequence"/>
</dbReference>
<dbReference type="Gene3D" id="1.10.1740.10">
    <property type="match status" value="1"/>
</dbReference>
<dbReference type="InterPro" id="IPR007627">
    <property type="entry name" value="RNA_pol_sigma70_r2"/>
</dbReference>
<dbReference type="CDD" id="cd06171">
    <property type="entry name" value="Sigma70_r4"/>
    <property type="match status" value="1"/>
</dbReference>
<evidence type="ECO:0000313" key="8">
    <source>
        <dbReference type="Proteomes" id="UP001157114"/>
    </source>
</evidence>
<dbReference type="GO" id="GO:0000428">
    <property type="term" value="C:DNA-directed RNA polymerase complex"/>
    <property type="evidence" value="ECO:0007669"/>
    <property type="project" value="UniProtKB-KW"/>
</dbReference>
<dbReference type="InterPro" id="IPR013324">
    <property type="entry name" value="RNA_pol_sigma_r3/r4-like"/>
</dbReference>
<keyword evidence="4" id="KW-0804">Transcription</keyword>
<keyword evidence="7" id="KW-0240">DNA-directed RNA polymerase</keyword>
<proteinExistence type="inferred from homology"/>
<evidence type="ECO:0000259" key="6">
    <source>
        <dbReference type="Pfam" id="PF08281"/>
    </source>
</evidence>
<feature type="domain" description="RNA polymerase sigma factor 70 region 4 type 2" evidence="6">
    <location>
        <begin position="113"/>
        <end position="164"/>
    </location>
</feature>
<dbReference type="InterPro" id="IPR014284">
    <property type="entry name" value="RNA_pol_sigma-70_dom"/>
</dbReference>
<accession>A0ABQ6GML6</accession>
<dbReference type="Gene3D" id="1.10.10.10">
    <property type="entry name" value="Winged helix-like DNA-binding domain superfamily/Winged helix DNA-binding domain"/>
    <property type="match status" value="1"/>
</dbReference>
<dbReference type="InterPro" id="IPR013249">
    <property type="entry name" value="RNA_pol_sigma70_r4_t2"/>
</dbReference>
<comment type="caution">
    <text evidence="7">The sequence shown here is derived from an EMBL/GenBank/DDBJ whole genome shotgun (WGS) entry which is preliminary data.</text>
</comment>
<protein>
    <submittedName>
        <fullName evidence="7">DNA-directed RNA polymerase sigma-70 factor</fullName>
    </submittedName>
</protein>
<dbReference type="PANTHER" id="PTHR43133:SF51">
    <property type="entry name" value="RNA POLYMERASE SIGMA FACTOR"/>
    <property type="match status" value="1"/>
</dbReference>
<evidence type="ECO:0000313" key="7">
    <source>
        <dbReference type="EMBL" id="GLX71320.1"/>
    </source>
</evidence>
<organism evidence="7 8">
    <name type="scientific">Paenibacillus glycanilyticus</name>
    <dbReference type="NCBI Taxonomy" id="126569"/>
    <lineage>
        <taxon>Bacteria</taxon>
        <taxon>Bacillati</taxon>
        <taxon>Bacillota</taxon>
        <taxon>Bacilli</taxon>
        <taxon>Bacillales</taxon>
        <taxon>Paenibacillaceae</taxon>
        <taxon>Paenibacillus</taxon>
    </lineage>
</organism>